<sequence>MGEMDSTCFRLHQLEAITNNFSKDQKVGSGGYADVYKAVHNGEEIVVKKFYHMPGLGDETFQNEFRNLNKPRHKNIIRLIGYCYEKQYRCFEHHGDIVFAEIRDQLLCFEYMQSGSLDKHIGDNYIMTNSLCAQPKPIFHMDLTPSNILLDKDMTPKITDFSLSTLVASTEEEYQSDRMIGTPLGIIILRMMAGNKDNYRAHPGFSRIQFIELVRQNWKRRLHGTLEYPSHDIDILRVCTCAEIAVGCVNVDQEKRPCIEDIVGELEELEAKIKRIISLPPKEAKDLILQENSFQLKKLNFFFAWNICLVEVFTITFQAQAQAYMHTMQQMHLYAHSNTHATQGGYMSLEYQLRGTITPMADIFSLGVIIMEVITGHRDYPYDIRRSSKDFIKEEMQKWRNKLQKEPGYTTLEIDCQQIERYIQIGLICVNPEWSKRPTMKKIIDMLQGVESMNWYICNKTHSRSLNDFVAFTFYVQE</sequence>
<dbReference type="PROSITE" id="PS00107">
    <property type="entry name" value="PROTEIN_KINASE_ATP"/>
    <property type="match status" value="1"/>
</dbReference>
<dbReference type="InterPro" id="IPR000719">
    <property type="entry name" value="Prot_kinase_dom"/>
</dbReference>
<dbReference type="AlphaFoldDB" id="M8BKT3"/>
<dbReference type="InterPro" id="IPR011009">
    <property type="entry name" value="Kinase-like_dom_sf"/>
</dbReference>
<proteinExistence type="predicted"/>
<dbReference type="InterPro" id="IPR008266">
    <property type="entry name" value="Tyr_kinase_AS"/>
</dbReference>
<dbReference type="PANTHER" id="PTHR45707:SF46">
    <property type="entry name" value="PROTEIN KINASE DOMAIN-CONTAINING PROTEIN"/>
    <property type="match status" value="1"/>
</dbReference>
<dbReference type="GO" id="GO:0004672">
    <property type="term" value="F:protein kinase activity"/>
    <property type="evidence" value="ECO:0007669"/>
    <property type="project" value="InterPro"/>
</dbReference>
<dbReference type="EnsemblPlants" id="EMT22569">
    <property type="protein sequence ID" value="EMT22569"/>
    <property type="gene ID" value="F775_03224"/>
</dbReference>
<protein>
    <submittedName>
        <fullName evidence="1">Cysteine-rich receptor-like protein kinase 37</fullName>
    </submittedName>
</protein>
<dbReference type="Gene3D" id="3.30.200.20">
    <property type="entry name" value="Phosphorylase Kinase, domain 1"/>
    <property type="match status" value="1"/>
</dbReference>
<dbReference type="Pfam" id="PF00069">
    <property type="entry name" value="Pkinase"/>
    <property type="match status" value="1"/>
</dbReference>
<dbReference type="SUPFAM" id="SSF56112">
    <property type="entry name" value="Protein kinase-like (PK-like)"/>
    <property type="match status" value="2"/>
</dbReference>
<dbReference type="PROSITE" id="PS50011">
    <property type="entry name" value="PROTEIN_KINASE_DOM"/>
    <property type="match status" value="1"/>
</dbReference>
<organism evidence="1">
    <name type="scientific">Aegilops tauschii</name>
    <name type="common">Tausch's goatgrass</name>
    <name type="synonym">Aegilops squarrosa</name>
    <dbReference type="NCBI Taxonomy" id="37682"/>
    <lineage>
        <taxon>Eukaryota</taxon>
        <taxon>Viridiplantae</taxon>
        <taxon>Streptophyta</taxon>
        <taxon>Embryophyta</taxon>
        <taxon>Tracheophyta</taxon>
        <taxon>Spermatophyta</taxon>
        <taxon>Magnoliopsida</taxon>
        <taxon>Liliopsida</taxon>
        <taxon>Poales</taxon>
        <taxon>Poaceae</taxon>
        <taxon>BOP clade</taxon>
        <taxon>Pooideae</taxon>
        <taxon>Triticodae</taxon>
        <taxon>Triticeae</taxon>
        <taxon>Triticinae</taxon>
        <taxon>Aegilops</taxon>
    </lineage>
</organism>
<dbReference type="InterPro" id="IPR017441">
    <property type="entry name" value="Protein_kinase_ATP_BS"/>
</dbReference>
<name>M8BKT3_AEGTA</name>
<reference evidence="1" key="1">
    <citation type="submission" date="2015-06" db="UniProtKB">
        <authorList>
            <consortium name="EnsemblPlants"/>
        </authorList>
    </citation>
    <scope>IDENTIFICATION</scope>
</reference>
<evidence type="ECO:0000313" key="1">
    <source>
        <dbReference type="EnsemblPlants" id="EMT22569"/>
    </source>
</evidence>
<dbReference type="ExpressionAtlas" id="M8BKT3">
    <property type="expression patterns" value="baseline"/>
</dbReference>
<dbReference type="GO" id="GO:0005524">
    <property type="term" value="F:ATP binding"/>
    <property type="evidence" value="ECO:0007669"/>
    <property type="project" value="UniProtKB-UniRule"/>
</dbReference>
<accession>M8BKT3</accession>
<dbReference type="Gene3D" id="1.10.510.10">
    <property type="entry name" value="Transferase(Phosphotransferase) domain 1"/>
    <property type="match status" value="2"/>
</dbReference>
<dbReference type="PROSITE" id="PS00109">
    <property type="entry name" value="PROTEIN_KINASE_TYR"/>
    <property type="match status" value="1"/>
</dbReference>
<dbReference type="PANTHER" id="PTHR45707">
    <property type="entry name" value="C2 CALCIUM/LIPID-BINDING PLANT PHOSPHORIBOSYLTRANSFERASE FAMILY PROTEIN"/>
    <property type="match status" value="1"/>
</dbReference>